<dbReference type="AlphaFoldDB" id="K0TAP0"/>
<evidence type="ECO:0000313" key="2">
    <source>
        <dbReference type="Proteomes" id="UP000266841"/>
    </source>
</evidence>
<name>K0TAP0_THAOC</name>
<protein>
    <submittedName>
        <fullName evidence="1">Uncharacterized protein</fullName>
    </submittedName>
</protein>
<reference evidence="1 2" key="1">
    <citation type="journal article" date="2012" name="Genome Biol.">
        <title>Genome and low-iron response of an oceanic diatom adapted to chronic iron limitation.</title>
        <authorList>
            <person name="Lommer M."/>
            <person name="Specht M."/>
            <person name="Roy A.S."/>
            <person name="Kraemer L."/>
            <person name="Andreson R."/>
            <person name="Gutowska M.A."/>
            <person name="Wolf J."/>
            <person name="Bergner S.V."/>
            <person name="Schilhabel M.B."/>
            <person name="Klostermeier U.C."/>
            <person name="Beiko R.G."/>
            <person name="Rosenstiel P."/>
            <person name="Hippler M."/>
            <person name="Laroche J."/>
        </authorList>
    </citation>
    <scope>NUCLEOTIDE SEQUENCE [LARGE SCALE GENOMIC DNA]</scope>
    <source>
        <strain evidence="1 2">CCMP1005</strain>
    </source>
</reference>
<sequence length="88" mass="9161">MSEDWGKKWLAVSDRCGVVWCGVLNVVSNELSLCSTTCPTSTPTSDPISASAGLLSSSAAPQRHLCALVGLPFEFGFADQTTPPLSGC</sequence>
<gene>
    <name evidence="1" type="ORF">THAOC_08127</name>
</gene>
<evidence type="ECO:0000313" key="1">
    <source>
        <dbReference type="EMBL" id="EJK70506.1"/>
    </source>
</evidence>
<dbReference type="EMBL" id="AGNL01008438">
    <property type="protein sequence ID" value="EJK70506.1"/>
    <property type="molecule type" value="Genomic_DNA"/>
</dbReference>
<proteinExistence type="predicted"/>
<organism evidence="1 2">
    <name type="scientific">Thalassiosira oceanica</name>
    <name type="common">Marine diatom</name>
    <dbReference type="NCBI Taxonomy" id="159749"/>
    <lineage>
        <taxon>Eukaryota</taxon>
        <taxon>Sar</taxon>
        <taxon>Stramenopiles</taxon>
        <taxon>Ochrophyta</taxon>
        <taxon>Bacillariophyta</taxon>
        <taxon>Coscinodiscophyceae</taxon>
        <taxon>Thalassiosirophycidae</taxon>
        <taxon>Thalassiosirales</taxon>
        <taxon>Thalassiosiraceae</taxon>
        <taxon>Thalassiosira</taxon>
    </lineage>
</organism>
<keyword evidence="2" id="KW-1185">Reference proteome</keyword>
<dbReference type="Proteomes" id="UP000266841">
    <property type="component" value="Unassembled WGS sequence"/>
</dbReference>
<comment type="caution">
    <text evidence="1">The sequence shown here is derived from an EMBL/GenBank/DDBJ whole genome shotgun (WGS) entry which is preliminary data.</text>
</comment>
<accession>K0TAP0</accession>